<accession>A0A195D8M6</accession>
<gene>
    <name evidence="2" type="ORF">ALC57_18663</name>
</gene>
<dbReference type="AlphaFoldDB" id="A0A195D8M6"/>
<feature type="compositionally biased region" description="Basic and acidic residues" evidence="1">
    <location>
        <begin position="13"/>
        <end position="23"/>
    </location>
</feature>
<feature type="region of interest" description="Disordered" evidence="1">
    <location>
        <begin position="1"/>
        <end position="24"/>
    </location>
</feature>
<sequence length="51" mass="5502">MLGQGGTLLSLTSRKDEEGREGLRPLAKGEQAYYECGRKGARTGCISTSIR</sequence>
<proteinExistence type="predicted"/>
<organism evidence="2 3">
    <name type="scientific">Trachymyrmex cornetzi</name>
    <dbReference type="NCBI Taxonomy" id="471704"/>
    <lineage>
        <taxon>Eukaryota</taxon>
        <taxon>Metazoa</taxon>
        <taxon>Ecdysozoa</taxon>
        <taxon>Arthropoda</taxon>
        <taxon>Hexapoda</taxon>
        <taxon>Insecta</taxon>
        <taxon>Pterygota</taxon>
        <taxon>Neoptera</taxon>
        <taxon>Endopterygota</taxon>
        <taxon>Hymenoptera</taxon>
        <taxon>Apocrita</taxon>
        <taxon>Aculeata</taxon>
        <taxon>Formicoidea</taxon>
        <taxon>Formicidae</taxon>
        <taxon>Myrmicinae</taxon>
        <taxon>Trachymyrmex</taxon>
    </lineage>
</organism>
<reference evidence="2 3" key="1">
    <citation type="submission" date="2015-09" db="EMBL/GenBank/DDBJ databases">
        <title>Trachymyrmex cornetzi WGS genome.</title>
        <authorList>
            <person name="Nygaard S."/>
            <person name="Hu H."/>
            <person name="Boomsma J."/>
            <person name="Zhang G."/>
        </authorList>
    </citation>
    <scope>NUCLEOTIDE SEQUENCE [LARGE SCALE GENOMIC DNA]</scope>
    <source>
        <strain evidence="2">Tcor2-1</strain>
        <tissue evidence="2">Whole body</tissue>
    </source>
</reference>
<dbReference type="EMBL" id="KQ981135">
    <property type="protein sequence ID" value="KYN09233.1"/>
    <property type="molecule type" value="Genomic_DNA"/>
</dbReference>
<evidence type="ECO:0000313" key="2">
    <source>
        <dbReference type="EMBL" id="KYN09233.1"/>
    </source>
</evidence>
<evidence type="ECO:0000256" key="1">
    <source>
        <dbReference type="SAM" id="MobiDB-lite"/>
    </source>
</evidence>
<dbReference type="Proteomes" id="UP000078492">
    <property type="component" value="Unassembled WGS sequence"/>
</dbReference>
<evidence type="ECO:0000313" key="3">
    <source>
        <dbReference type="Proteomes" id="UP000078492"/>
    </source>
</evidence>
<keyword evidence="3" id="KW-1185">Reference proteome</keyword>
<protein>
    <submittedName>
        <fullName evidence="2">Uncharacterized protein</fullName>
    </submittedName>
</protein>
<name>A0A195D8M6_9HYME</name>